<dbReference type="InterPro" id="IPR024752">
    <property type="entry name" value="Myb/SANT-like_dom"/>
</dbReference>
<gene>
    <name evidence="3" type="ORF">ACJRO7_000476</name>
</gene>
<protein>
    <recommendedName>
        <fullName evidence="2">Myb/SANT-like domain-containing protein</fullName>
    </recommendedName>
</protein>
<comment type="caution">
    <text evidence="3">The sequence shown here is derived from an EMBL/GenBank/DDBJ whole genome shotgun (WGS) entry which is preliminary data.</text>
</comment>
<evidence type="ECO:0000313" key="4">
    <source>
        <dbReference type="Proteomes" id="UP001634007"/>
    </source>
</evidence>
<dbReference type="Proteomes" id="UP001634007">
    <property type="component" value="Unassembled WGS sequence"/>
</dbReference>
<dbReference type="PANTHER" id="PTHR31704">
    <property type="entry name" value="MYB/SANT-LIKE DNA-BINDING DOMAIN PROTEIN-RELATED"/>
    <property type="match status" value="1"/>
</dbReference>
<dbReference type="EMBL" id="JBJKBG010000001">
    <property type="protein sequence ID" value="KAL3753084.1"/>
    <property type="molecule type" value="Genomic_DNA"/>
</dbReference>
<dbReference type="Pfam" id="PF12776">
    <property type="entry name" value="Myb_DNA-bind_3"/>
    <property type="match status" value="1"/>
</dbReference>
<name>A0ABD3LMV9_EUCGL</name>
<organism evidence="3 4">
    <name type="scientific">Eucalyptus globulus</name>
    <name type="common">Tasmanian blue gum</name>
    <dbReference type="NCBI Taxonomy" id="34317"/>
    <lineage>
        <taxon>Eukaryota</taxon>
        <taxon>Viridiplantae</taxon>
        <taxon>Streptophyta</taxon>
        <taxon>Embryophyta</taxon>
        <taxon>Tracheophyta</taxon>
        <taxon>Spermatophyta</taxon>
        <taxon>Magnoliopsida</taxon>
        <taxon>eudicotyledons</taxon>
        <taxon>Gunneridae</taxon>
        <taxon>Pentapetalae</taxon>
        <taxon>rosids</taxon>
        <taxon>malvids</taxon>
        <taxon>Myrtales</taxon>
        <taxon>Myrtaceae</taxon>
        <taxon>Myrtoideae</taxon>
        <taxon>Eucalypteae</taxon>
        <taxon>Eucalyptus</taxon>
    </lineage>
</organism>
<feature type="region of interest" description="Disordered" evidence="1">
    <location>
        <begin position="193"/>
        <end position="217"/>
    </location>
</feature>
<dbReference type="AlphaFoldDB" id="A0ABD3LMV9"/>
<evidence type="ECO:0000259" key="2">
    <source>
        <dbReference type="Pfam" id="PF12776"/>
    </source>
</evidence>
<feature type="domain" description="Myb/SANT-like" evidence="2">
    <location>
        <begin position="8"/>
        <end position="99"/>
    </location>
</feature>
<sequence>MSSSKAFWSSEDVEIFCNLCIEQIEKGNRPANNKRDGWTVIINKFEELTGKKHDKQKMKSKWDNLKEEWKRWRSLLYNETGLGWDSRKKTIDASDEWWESKNSGFPHFFFYFHANPKFKAFRMKGIHPDLEVKLDMMFRDTVATGGITWNPAQGLCVDNDVQTTQPGIDDVVGSTDENFEDHVDETFVEPIGTQTRKRATQTSKMQAQGKKDKKVSTREELGTQINRLFTIVESRSTTNAASKATSLVDPYEDLIEILDSIPEIVEDEDLYFFSISHLKEKIDNRQVFMSLKDDAKKVKYLKYEMRKESSLRR</sequence>
<dbReference type="PANTHER" id="PTHR31704:SF37">
    <property type="entry name" value="HEAT SHOCK PROTEIN"/>
    <property type="match status" value="1"/>
</dbReference>
<reference evidence="3 4" key="1">
    <citation type="submission" date="2024-11" db="EMBL/GenBank/DDBJ databases">
        <title>Chromosome-level genome assembly of Eucalyptus globulus Labill. provides insights into its genome evolution.</title>
        <authorList>
            <person name="Li X."/>
        </authorList>
    </citation>
    <scope>NUCLEOTIDE SEQUENCE [LARGE SCALE GENOMIC DNA]</scope>
    <source>
        <strain evidence="3">CL2024</strain>
        <tissue evidence="3">Fresh tender leaves</tissue>
    </source>
</reference>
<evidence type="ECO:0000256" key="1">
    <source>
        <dbReference type="SAM" id="MobiDB-lite"/>
    </source>
</evidence>
<proteinExistence type="predicted"/>
<accession>A0ABD3LMV9</accession>
<keyword evidence="4" id="KW-1185">Reference proteome</keyword>
<evidence type="ECO:0000313" key="3">
    <source>
        <dbReference type="EMBL" id="KAL3753084.1"/>
    </source>
</evidence>